<evidence type="ECO:0008006" key="3">
    <source>
        <dbReference type="Google" id="ProtNLM"/>
    </source>
</evidence>
<organism evidence="1 2">
    <name type="scientific">Ostreibacterium oceani</name>
    <dbReference type="NCBI Taxonomy" id="2654998"/>
    <lineage>
        <taxon>Bacteria</taxon>
        <taxon>Pseudomonadati</taxon>
        <taxon>Pseudomonadota</taxon>
        <taxon>Gammaproteobacteria</taxon>
        <taxon>Cardiobacteriales</taxon>
        <taxon>Ostreibacteriaceae</taxon>
        <taxon>Ostreibacterium</taxon>
    </lineage>
</organism>
<dbReference type="Proteomes" id="UP000471298">
    <property type="component" value="Unassembled WGS sequence"/>
</dbReference>
<evidence type="ECO:0000313" key="1">
    <source>
        <dbReference type="EMBL" id="MPV86893.1"/>
    </source>
</evidence>
<dbReference type="InParanoid" id="A0A6N7EY66"/>
<protein>
    <recommendedName>
        <fullName evidence="3">CopG family transcriptional regulator</fullName>
    </recommendedName>
</protein>
<dbReference type="EMBL" id="WHNW01000013">
    <property type="protein sequence ID" value="MPV86893.1"/>
    <property type="molecule type" value="Genomic_DNA"/>
</dbReference>
<gene>
    <name evidence="1" type="ORF">GCU85_09165</name>
</gene>
<name>A0A6N7EY66_9GAMM</name>
<proteinExistence type="predicted"/>
<accession>A0A6N7EY66</accession>
<comment type="caution">
    <text evidence="1">The sequence shown here is derived from an EMBL/GenBank/DDBJ whole genome shotgun (WGS) entry which is preliminary data.</text>
</comment>
<sequence>MKKQFIQVAPEKRTEQLMVRMTKSDIKTLRKIANKHRVTASKAAHDIIVSAVETILADDTHKTTQK</sequence>
<evidence type="ECO:0000313" key="2">
    <source>
        <dbReference type="Proteomes" id="UP000471298"/>
    </source>
</evidence>
<reference evidence="1 2" key="1">
    <citation type="submission" date="2019-10" db="EMBL/GenBank/DDBJ databases">
        <title>Cardiobacteriales fam. a chemoheterotrophic member of the order Cardiobacteriales, and proposal of Cardiobacteriales fam. nov.</title>
        <authorList>
            <person name="Wang C."/>
        </authorList>
    </citation>
    <scope>NUCLEOTIDE SEQUENCE [LARGE SCALE GENOMIC DNA]</scope>
    <source>
        <strain evidence="1 2">ML27</strain>
    </source>
</reference>
<keyword evidence="2" id="KW-1185">Reference proteome</keyword>
<dbReference type="AlphaFoldDB" id="A0A6N7EY66"/>
<dbReference type="RefSeq" id="WP_152810882.1">
    <property type="nucleotide sequence ID" value="NZ_WHNW01000013.1"/>
</dbReference>